<reference evidence="7 8" key="1">
    <citation type="journal article" date="2011" name="Stand. Genomic Sci.">
        <title>Complete genome sequence of Parvibaculum lavamentivorans type strain (DS-1(T)).</title>
        <authorList>
            <person name="Schleheck D."/>
            <person name="Weiss M."/>
            <person name="Pitluck S."/>
            <person name="Bruce D."/>
            <person name="Land M.L."/>
            <person name="Han S."/>
            <person name="Saunders E."/>
            <person name="Tapia R."/>
            <person name="Detter C."/>
            <person name="Brettin T."/>
            <person name="Han J."/>
            <person name="Woyke T."/>
            <person name="Goodwin L."/>
            <person name="Pennacchio L."/>
            <person name="Nolan M."/>
            <person name="Cook A.M."/>
            <person name="Kjelleberg S."/>
            <person name="Thomas T."/>
        </authorList>
    </citation>
    <scope>NUCLEOTIDE SEQUENCE [LARGE SCALE GENOMIC DNA]</scope>
    <source>
        <strain evidence="8">DS-1 / DSM 13023 / NCIMB 13966</strain>
    </source>
</reference>
<dbReference type="HOGENOM" id="CLU_032288_2_0_5"/>
<sequence>MFNSASLLERAHALVWDQPLADLPIWQRGLYVAARIGWAVIRDLLSGALSLRAMSLVYTTLLAMVPALAIAFAIFRAFGFDSYVEAVLTDFLSPLGDEGTQITLQMMEFVNRVNVNILGTVGFAFLLYTVVSLINKVEAAFNSIWRVEASRSLARQFTEIVSMSVLGPLLVLTVFGIMAGALSNSAIGGLADNWLISYIIEQSSRLVPYAIVIAAFTFIYRMIPNTRVQMDAALVGGLVAGVTWGAAGWTFATFVVKSAQYVAIYSAFASLVFFMIWLYAAWIILLGGCSIAFYYQNRAYLSPYAGVSLLTLRQCDRMAVQALLLVHDAFERGQTPWTEEALARRLHVPMEAMAEISGALCEAGLLTFAAGTPSKFVPTRPADKTCVADVLAAVRKKRFSRSVTDDTLAHEPRVEALFEKMDEQQARLVDPVTIASLMAADEAAPEVDAGAKSSATLIR</sequence>
<dbReference type="SUPFAM" id="SSF46785">
    <property type="entry name" value="Winged helix' DNA-binding domain"/>
    <property type="match status" value="1"/>
</dbReference>
<evidence type="ECO:0000256" key="6">
    <source>
        <dbReference type="SAM" id="Phobius"/>
    </source>
</evidence>
<dbReference type="PANTHER" id="PTHR30213:SF0">
    <property type="entry name" value="UPF0761 MEMBRANE PROTEIN YIHY"/>
    <property type="match status" value="1"/>
</dbReference>
<keyword evidence="5 6" id="KW-0472">Membrane</keyword>
<dbReference type="EMBL" id="CP000774">
    <property type="protein sequence ID" value="ABS62554.1"/>
    <property type="molecule type" value="Genomic_DNA"/>
</dbReference>
<feature type="transmembrane region" description="Helical" evidence="6">
    <location>
        <begin position="113"/>
        <end position="134"/>
    </location>
</feature>
<evidence type="ECO:0000256" key="3">
    <source>
        <dbReference type="ARBA" id="ARBA00022692"/>
    </source>
</evidence>
<keyword evidence="2" id="KW-1003">Cell membrane</keyword>
<dbReference type="GO" id="GO:0005886">
    <property type="term" value="C:plasma membrane"/>
    <property type="evidence" value="ECO:0007669"/>
    <property type="project" value="UniProtKB-SubCell"/>
</dbReference>
<dbReference type="NCBIfam" id="TIGR00765">
    <property type="entry name" value="yihY_not_rbn"/>
    <property type="match status" value="1"/>
</dbReference>
<keyword evidence="8" id="KW-1185">Reference proteome</keyword>
<feature type="transmembrane region" description="Helical" evidence="6">
    <location>
        <begin position="232"/>
        <end position="256"/>
    </location>
</feature>
<dbReference type="PANTHER" id="PTHR30213">
    <property type="entry name" value="INNER MEMBRANE PROTEIN YHJD"/>
    <property type="match status" value="1"/>
</dbReference>
<proteinExistence type="predicted"/>
<name>A7HRM1_PARL1</name>
<dbReference type="STRING" id="402881.Plav_0931"/>
<dbReference type="KEGG" id="pla:Plav_0931"/>
<organism evidence="7 8">
    <name type="scientific">Parvibaculum lavamentivorans (strain DS-1 / DSM 13023 / NCIMB 13966)</name>
    <dbReference type="NCBI Taxonomy" id="402881"/>
    <lineage>
        <taxon>Bacteria</taxon>
        <taxon>Pseudomonadati</taxon>
        <taxon>Pseudomonadota</taxon>
        <taxon>Alphaproteobacteria</taxon>
        <taxon>Hyphomicrobiales</taxon>
        <taxon>Parvibaculaceae</taxon>
        <taxon>Parvibaculum</taxon>
    </lineage>
</organism>
<dbReference type="Gene3D" id="1.10.10.10">
    <property type="entry name" value="Winged helix-like DNA-binding domain superfamily/Winged helix DNA-binding domain"/>
    <property type="match status" value="1"/>
</dbReference>
<dbReference type="AlphaFoldDB" id="A7HRM1"/>
<comment type="subcellular location">
    <subcellularLocation>
        <location evidence="1">Cell membrane</location>
        <topology evidence="1">Multi-pass membrane protein</topology>
    </subcellularLocation>
</comment>
<dbReference type="Proteomes" id="UP000006377">
    <property type="component" value="Chromosome"/>
</dbReference>
<keyword evidence="4 6" id="KW-1133">Transmembrane helix</keyword>
<dbReference type="Pfam" id="PF03631">
    <property type="entry name" value="Virul_fac_BrkB"/>
    <property type="match status" value="1"/>
</dbReference>
<evidence type="ECO:0000313" key="7">
    <source>
        <dbReference type="EMBL" id="ABS62554.1"/>
    </source>
</evidence>
<protein>
    <submittedName>
        <fullName evidence="7">Putative ribonuclease BN</fullName>
    </submittedName>
</protein>
<keyword evidence="3 6" id="KW-0812">Transmembrane</keyword>
<feature type="transmembrane region" description="Helical" evidence="6">
    <location>
        <begin position="262"/>
        <end position="295"/>
    </location>
</feature>
<gene>
    <name evidence="7" type="ordered locus">Plav_0931</name>
</gene>
<feature type="transmembrane region" description="Helical" evidence="6">
    <location>
        <begin position="160"/>
        <end position="182"/>
    </location>
</feature>
<evidence type="ECO:0000256" key="1">
    <source>
        <dbReference type="ARBA" id="ARBA00004651"/>
    </source>
</evidence>
<accession>A7HRM1</accession>
<feature type="transmembrane region" description="Helical" evidence="6">
    <location>
        <begin position="57"/>
        <end position="78"/>
    </location>
</feature>
<feature type="transmembrane region" description="Helical" evidence="6">
    <location>
        <begin position="202"/>
        <end position="220"/>
    </location>
</feature>
<dbReference type="OrthoDB" id="8477159at2"/>
<evidence type="ECO:0000256" key="4">
    <source>
        <dbReference type="ARBA" id="ARBA00022989"/>
    </source>
</evidence>
<evidence type="ECO:0000256" key="5">
    <source>
        <dbReference type="ARBA" id="ARBA00023136"/>
    </source>
</evidence>
<dbReference type="InterPro" id="IPR036388">
    <property type="entry name" value="WH-like_DNA-bd_sf"/>
</dbReference>
<dbReference type="InterPro" id="IPR036390">
    <property type="entry name" value="WH_DNA-bd_sf"/>
</dbReference>
<dbReference type="eggNOG" id="COG1295">
    <property type="taxonomic scope" value="Bacteria"/>
</dbReference>
<dbReference type="eggNOG" id="COG1959">
    <property type="taxonomic scope" value="Bacteria"/>
</dbReference>
<dbReference type="InterPro" id="IPR017039">
    <property type="entry name" value="Virul_fac_BrkB"/>
</dbReference>
<evidence type="ECO:0000313" key="8">
    <source>
        <dbReference type="Proteomes" id="UP000006377"/>
    </source>
</evidence>
<dbReference type="RefSeq" id="WP_012109808.1">
    <property type="nucleotide sequence ID" value="NC_009719.1"/>
</dbReference>
<evidence type="ECO:0000256" key="2">
    <source>
        <dbReference type="ARBA" id="ARBA00022475"/>
    </source>
</evidence>